<protein>
    <recommendedName>
        <fullName evidence="7">Glutaredoxin</fullName>
    </recommendedName>
</protein>
<keyword evidence="11" id="KW-1185">Reference proteome</keyword>
<comment type="similarity">
    <text evidence="2 7">Belongs to the glutaredoxin family.</text>
</comment>
<dbReference type="PANTHER" id="PTHR46679:SF1">
    <property type="entry name" value="GLUTAREDOXIN-2, MITOCHONDRIAL"/>
    <property type="match status" value="1"/>
</dbReference>
<dbReference type="PROSITE" id="PS50404">
    <property type="entry name" value="GST_NTER"/>
    <property type="match status" value="1"/>
</dbReference>
<dbReference type="Proteomes" id="UP000515297">
    <property type="component" value="Chromosome"/>
</dbReference>
<evidence type="ECO:0000256" key="5">
    <source>
        <dbReference type="ARBA" id="ARBA00023157"/>
    </source>
</evidence>
<dbReference type="Gene3D" id="3.40.30.10">
    <property type="entry name" value="Glutaredoxin"/>
    <property type="match status" value="1"/>
</dbReference>
<dbReference type="Pfam" id="PF00462">
    <property type="entry name" value="Glutaredoxin"/>
    <property type="match status" value="1"/>
</dbReference>
<dbReference type="InterPro" id="IPR002109">
    <property type="entry name" value="Glutaredoxin"/>
</dbReference>
<comment type="function">
    <text evidence="1 7">Has a glutathione-disulfide oxidoreductase activity in the presence of NADPH and glutathione reductase. Reduces low molecular weight disulfides and proteins.</text>
</comment>
<evidence type="ECO:0000256" key="4">
    <source>
        <dbReference type="ARBA" id="ARBA00022982"/>
    </source>
</evidence>
<name>A0A1Z1F9X1_9SPHN</name>
<dbReference type="EMBL" id="CP019602">
    <property type="protein sequence ID" value="ARU15580.1"/>
    <property type="molecule type" value="Genomic_DNA"/>
</dbReference>
<dbReference type="InterPro" id="IPR004045">
    <property type="entry name" value="Glutathione_S-Trfase_N"/>
</dbReference>
<reference evidence="9 11" key="1">
    <citation type="submission" date="2017-01" db="EMBL/GenBank/DDBJ databases">
        <title>Complete genome sequence of esterase-producing bacterium Croceicoccus marinus E4A9.</title>
        <authorList>
            <person name="Wu Y.-H."/>
            <person name="Cheng H."/>
            <person name="Xu L."/>
            <person name="Huo Y.-Y."/>
            <person name="Wang C.-S."/>
            <person name="Xu X.-W."/>
        </authorList>
    </citation>
    <scope>NUCLEOTIDE SEQUENCE [LARGE SCALE GENOMIC DNA]</scope>
    <source>
        <strain evidence="9 11">E4A9</strain>
    </source>
</reference>
<evidence type="ECO:0000256" key="7">
    <source>
        <dbReference type="RuleBase" id="RU364065"/>
    </source>
</evidence>
<dbReference type="STRING" id="450378.GCA_001661675_00908"/>
<keyword evidence="5" id="KW-1015">Disulfide bond</keyword>
<evidence type="ECO:0000313" key="11">
    <source>
        <dbReference type="Proteomes" id="UP000195807"/>
    </source>
</evidence>
<keyword evidence="6 7" id="KW-0676">Redox-active center</keyword>
<evidence type="ECO:0000256" key="1">
    <source>
        <dbReference type="ARBA" id="ARBA00002549"/>
    </source>
</evidence>
<dbReference type="PROSITE" id="PS00195">
    <property type="entry name" value="GLUTAREDOXIN_1"/>
    <property type="match status" value="1"/>
</dbReference>
<reference evidence="10 12" key="2">
    <citation type="submission" date="2020-08" db="EMBL/GenBank/DDBJ databases">
        <authorList>
            <person name="Liu G."/>
            <person name="Sun C."/>
        </authorList>
    </citation>
    <scope>NUCLEOTIDE SEQUENCE [LARGE SCALE GENOMIC DNA]</scope>
    <source>
        <strain evidence="10 12">OT19</strain>
    </source>
</reference>
<accession>A0A1Z1F9X1</accession>
<dbReference type="RefSeq" id="WP_066843304.1">
    <property type="nucleotide sequence ID" value="NZ_CP019602.1"/>
</dbReference>
<keyword evidence="4 7" id="KW-0249">Electron transport</keyword>
<dbReference type="InterPro" id="IPR036249">
    <property type="entry name" value="Thioredoxin-like_sf"/>
</dbReference>
<dbReference type="InterPro" id="IPR011900">
    <property type="entry name" value="GRX_bact"/>
</dbReference>
<dbReference type="KEGG" id="cman:A9D14_04530"/>
<evidence type="ECO:0000256" key="2">
    <source>
        <dbReference type="ARBA" id="ARBA00007787"/>
    </source>
</evidence>
<feature type="domain" description="GST N-terminal" evidence="8">
    <location>
        <begin position="8"/>
        <end position="91"/>
    </location>
</feature>
<keyword evidence="7" id="KW-0963">Cytoplasm</keyword>
<dbReference type="CDD" id="cd03418">
    <property type="entry name" value="GRX_GRXb_1_3_like"/>
    <property type="match status" value="1"/>
</dbReference>
<dbReference type="NCBIfam" id="TIGR02181">
    <property type="entry name" value="GRX_bact"/>
    <property type="match status" value="1"/>
</dbReference>
<dbReference type="InterPro" id="IPR011767">
    <property type="entry name" value="GLR_AS"/>
</dbReference>
<evidence type="ECO:0000256" key="3">
    <source>
        <dbReference type="ARBA" id="ARBA00022448"/>
    </source>
</evidence>
<dbReference type="PROSITE" id="PS51354">
    <property type="entry name" value="GLUTAREDOXIN_2"/>
    <property type="match status" value="1"/>
</dbReference>
<evidence type="ECO:0000313" key="9">
    <source>
        <dbReference type="EMBL" id="ARU15580.1"/>
    </source>
</evidence>
<dbReference type="GO" id="GO:0045454">
    <property type="term" value="P:cell redox homeostasis"/>
    <property type="evidence" value="ECO:0007669"/>
    <property type="project" value="InterPro"/>
</dbReference>
<dbReference type="PANTHER" id="PTHR46679">
    <property type="match status" value="1"/>
</dbReference>
<evidence type="ECO:0000313" key="12">
    <source>
        <dbReference type="Proteomes" id="UP000515297"/>
    </source>
</evidence>
<dbReference type="GO" id="GO:0015038">
    <property type="term" value="F:glutathione disulfide oxidoreductase activity"/>
    <property type="evidence" value="ECO:0007669"/>
    <property type="project" value="UniProtKB-UniRule"/>
</dbReference>
<organism evidence="9 11">
    <name type="scientific">Croceicoccus marinus</name>
    <dbReference type="NCBI Taxonomy" id="450378"/>
    <lineage>
        <taxon>Bacteria</taxon>
        <taxon>Pseudomonadati</taxon>
        <taxon>Pseudomonadota</taxon>
        <taxon>Alphaproteobacteria</taxon>
        <taxon>Sphingomonadales</taxon>
        <taxon>Erythrobacteraceae</taxon>
        <taxon>Croceicoccus</taxon>
    </lineage>
</organism>
<dbReference type="Proteomes" id="UP000195807">
    <property type="component" value="Chromosome"/>
</dbReference>
<proteinExistence type="inferred from homology"/>
<evidence type="ECO:0000256" key="6">
    <source>
        <dbReference type="ARBA" id="ARBA00023284"/>
    </source>
</evidence>
<dbReference type="OrthoDB" id="9814618at2"/>
<dbReference type="GO" id="GO:0015035">
    <property type="term" value="F:protein-disulfide reductase activity"/>
    <property type="evidence" value="ECO:0007669"/>
    <property type="project" value="TreeGrafter"/>
</dbReference>
<keyword evidence="3 7" id="KW-0813">Transport</keyword>
<gene>
    <name evidence="10" type="primary">grxC</name>
    <name evidence="9" type="ORF">A9D14_04530</name>
    <name evidence="10" type="ORF">H4O24_11115</name>
</gene>
<evidence type="ECO:0000313" key="10">
    <source>
        <dbReference type="EMBL" id="QNE04514.1"/>
    </source>
</evidence>
<evidence type="ECO:0000259" key="8">
    <source>
        <dbReference type="PROSITE" id="PS50404"/>
    </source>
</evidence>
<dbReference type="EMBL" id="CP060052">
    <property type="protein sequence ID" value="QNE04514.1"/>
    <property type="molecule type" value="Genomic_DNA"/>
</dbReference>
<dbReference type="SUPFAM" id="SSF52833">
    <property type="entry name" value="Thioredoxin-like"/>
    <property type="match status" value="1"/>
</dbReference>
<dbReference type="AlphaFoldDB" id="A0A1Z1F9X1"/>
<sequence>MNAEASTPKVEIYTQFGCPYCHRAVALLKDKDVDFTEYDVTMDRAKRQEMGERAPGARTVPQIFIDDKSIGGSDDLAALEREGKLDAMLGR</sequence>
<dbReference type="InterPro" id="IPR014025">
    <property type="entry name" value="Glutaredoxin_subgr"/>
</dbReference>
<dbReference type="PRINTS" id="PR00160">
    <property type="entry name" value="GLUTAREDOXIN"/>
</dbReference>